<dbReference type="Pfam" id="PF00641">
    <property type="entry name" value="Zn_ribbon_RanBP"/>
    <property type="match status" value="4"/>
</dbReference>
<keyword evidence="1" id="KW-0479">Metal-binding</keyword>
<organism evidence="7 8">
    <name type="scientific">Salix purpurea</name>
    <name type="common">Purple osier willow</name>
    <dbReference type="NCBI Taxonomy" id="77065"/>
    <lineage>
        <taxon>Eukaryota</taxon>
        <taxon>Viridiplantae</taxon>
        <taxon>Streptophyta</taxon>
        <taxon>Embryophyta</taxon>
        <taxon>Tracheophyta</taxon>
        <taxon>Spermatophyta</taxon>
        <taxon>Magnoliopsida</taxon>
        <taxon>eudicotyledons</taxon>
        <taxon>Gunneridae</taxon>
        <taxon>Pentapetalae</taxon>
        <taxon>rosids</taxon>
        <taxon>fabids</taxon>
        <taxon>Malpighiales</taxon>
        <taxon>Salicaceae</taxon>
        <taxon>Saliceae</taxon>
        <taxon>Salix</taxon>
    </lineage>
</organism>
<accession>A0A9Q0VHY7</accession>
<evidence type="ECO:0000313" key="7">
    <source>
        <dbReference type="EMBL" id="KAJ6748984.1"/>
    </source>
</evidence>
<name>A0A9Q0VHY7_SALPP</name>
<dbReference type="PROSITE" id="PS50199">
    <property type="entry name" value="ZF_RANBP2_2"/>
    <property type="match status" value="4"/>
</dbReference>
<keyword evidence="8" id="KW-1185">Reference proteome</keyword>
<dbReference type="GO" id="GO:0008270">
    <property type="term" value="F:zinc ion binding"/>
    <property type="evidence" value="ECO:0007669"/>
    <property type="project" value="UniProtKB-KW"/>
</dbReference>
<feature type="domain" description="RanBP2-type" evidence="6">
    <location>
        <begin position="349"/>
        <end position="378"/>
    </location>
</feature>
<proteinExistence type="predicted"/>
<dbReference type="InterPro" id="IPR001876">
    <property type="entry name" value="Znf_RanBP2"/>
</dbReference>
<evidence type="ECO:0000256" key="5">
    <source>
        <dbReference type="SAM" id="MobiDB-lite"/>
    </source>
</evidence>
<dbReference type="PROSITE" id="PS01358">
    <property type="entry name" value="ZF_RANBP2_1"/>
    <property type="match status" value="3"/>
</dbReference>
<dbReference type="SMART" id="SM00547">
    <property type="entry name" value="ZnF_RBZ"/>
    <property type="match status" value="4"/>
</dbReference>
<dbReference type="EMBL" id="JAPFFK010000008">
    <property type="protein sequence ID" value="KAJ6748984.1"/>
    <property type="molecule type" value="Genomic_DNA"/>
</dbReference>
<feature type="domain" description="RanBP2-type" evidence="6">
    <location>
        <begin position="389"/>
        <end position="418"/>
    </location>
</feature>
<evidence type="ECO:0000256" key="1">
    <source>
        <dbReference type="ARBA" id="ARBA00022723"/>
    </source>
</evidence>
<evidence type="ECO:0000256" key="3">
    <source>
        <dbReference type="ARBA" id="ARBA00022833"/>
    </source>
</evidence>
<dbReference type="GO" id="GO:0003729">
    <property type="term" value="F:mRNA binding"/>
    <property type="evidence" value="ECO:0007669"/>
    <property type="project" value="TreeGrafter"/>
</dbReference>
<gene>
    <name evidence="7" type="ORF">OIU79_029967</name>
</gene>
<evidence type="ECO:0000313" key="8">
    <source>
        <dbReference type="Proteomes" id="UP001151532"/>
    </source>
</evidence>
<evidence type="ECO:0000256" key="2">
    <source>
        <dbReference type="ARBA" id="ARBA00022771"/>
    </source>
</evidence>
<dbReference type="Gene3D" id="4.10.1060.10">
    <property type="entry name" value="Zinc finger, RanBP2-type"/>
    <property type="match status" value="4"/>
</dbReference>
<feature type="domain" description="RanBP2-type" evidence="6">
    <location>
        <begin position="310"/>
        <end position="339"/>
    </location>
</feature>
<feature type="domain" description="RanBP2-type" evidence="6">
    <location>
        <begin position="271"/>
        <end position="300"/>
    </location>
</feature>
<protein>
    <submittedName>
        <fullName evidence="7">ASPARAGINE-RICH PROTEIN</fullName>
    </submittedName>
</protein>
<comment type="caution">
    <text evidence="7">The sequence shown here is derived from an EMBL/GenBank/DDBJ whole genome shotgun (WGS) entry which is preliminary data.</text>
</comment>
<feature type="region of interest" description="Disordered" evidence="5">
    <location>
        <begin position="234"/>
        <end position="253"/>
    </location>
</feature>
<reference evidence="7" key="1">
    <citation type="submission" date="2022-11" db="EMBL/GenBank/DDBJ databases">
        <authorList>
            <person name="Hyden B.L."/>
            <person name="Feng K."/>
            <person name="Yates T."/>
            <person name="Jawdy S."/>
            <person name="Smart L.B."/>
            <person name="Muchero W."/>
        </authorList>
    </citation>
    <scope>NUCLEOTIDE SEQUENCE</scope>
    <source>
        <tissue evidence="7">Shoot tip</tissue>
    </source>
</reference>
<dbReference type="SUPFAM" id="SSF90209">
    <property type="entry name" value="Ran binding protein zinc finger-like"/>
    <property type="match status" value="4"/>
</dbReference>
<dbReference type="OrthoDB" id="448399at2759"/>
<dbReference type="Proteomes" id="UP001151532">
    <property type="component" value="Chromosome 12"/>
</dbReference>
<sequence>MSSAFKFVNFGTSLFLRTTNNGHPHKIISFKPIPSLQFHLNRSSSTAAAAATDDNIMETLNSLQQENKQKQHPWPEWVTFVDKLKSRGYFMETSGGEDIIAYTDMNQLKDGCLSFARDRYDALKSLSIPDIQTVVESGCPNLLRKVVNSAKRIRAYVQKDEGDVCSACTQLGSCDRAHVILKSNEAECRTIDIVRVLMFHALDPLVISEGEKSPGSELIEASARKLLSELVELSETPHDPAPPKHTPKTSDKKERVVDFMGGLLRENVEMKRGDWTCTKCNFMNFAKNKRCRKCGEQSAKKDDDDSIEVKKRDWICSECNFMNFAKNKRCRKCGEQSAKKDGDASIEVKKGDWICSECEFLNFSRNIKCLKCKADGPEKVAIDDDVEMKKGDWNCTRCGFMNFASNKTCLRCLDPRPERNTGEWNCPSGVFLSRD</sequence>
<dbReference type="PANTHER" id="PTHR23111:SF40">
    <property type="entry name" value="RNA-BINDING PROTEIN INVOLVED IN HETEROCHROMATIN ASSEMBLY-RELATED"/>
    <property type="match status" value="1"/>
</dbReference>
<reference evidence="7" key="2">
    <citation type="journal article" date="2023" name="Int. J. Mol. Sci.">
        <title>De Novo Assembly and Annotation of 11 Diverse Shrub Willow (Salix) Genomes Reveals Novel Gene Organization in Sex-Linked Regions.</title>
        <authorList>
            <person name="Hyden B."/>
            <person name="Feng K."/>
            <person name="Yates T.B."/>
            <person name="Jawdy S."/>
            <person name="Cereghino C."/>
            <person name="Smart L.B."/>
            <person name="Muchero W."/>
        </authorList>
    </citation>
    <scope>NUCLEOTIDE SEQUENCE</scope>
    <source>
        <tissue evidence="7">Shoot tip</tissue>
    </source>
</reference>
<keyword evidence="2 4" id="KW-0863">Zinc-finger</keyword>
<feature type="compositionally biased region" description="Basic and acidic residues" evidence="5">
    <location>
        <begin position="235"/>
        <end position="253"/>
    </location>
</feature>
<evidence type="ECO:0000256" key="4">
    <source>
        <dbReference type="PROSITE-ProRule" id="PRU00322"/>
    </source>
</evidence>
<keyword evidence="3" id="KW-0862">Zinc</keyword>
<dbReference type="InterPro" id="IPR036443">
    <property type="entry name" value="Znf_RanBP2_sf"/>
</dbReference>
<evidence type="ECO:0000259" key="6">
    <source>
        <dbReference type="PROSITE" id="PS50199"/>
    </source>
</evidence>
<dbReference type="GO" id="GO:0005737">
    <property type="term" value="C:cytoplasm"/>
    <property type="evidence" value="ECO:0007669"/>
    <property type="project" value="TreeGrafter"/>
</dbReference>
<dbReference type="PANTHER" id="PTHR23111">
    <property type="entry name" value="ZINC FINGER PROTEIN"/>
    <property type="match status" value="1"/>
</dbReference>
<dbReference type="AlphaFoldDB" id="A0A9Q0VHY7"/>